<reference evidence="1 2" key="1">
    <citation type="submission" date="2018-08" db="EMBL/GenBank/DDBJ databases">
        <title>Linezolid Resistance in Mycobacterium abscessus: MIC Distribution and Comprehensive Investigation of Resistance Mechanisms.</title>
        <authorList>
            <person name="Ye M."/>
            <person name="Xu L."/>
            <person name="Zou Y."/>
            <person name="Li B."/>
            <person name="Guo Q."/>
            <person name="Zhang Y."/>
            <person name="Zhan M."/>
            <person name="Xu B."/>
            <person name="Yu F."/>
            <person name="Zhang Z."/>
            <person name="Chu H."/>
        </authorList>
    </citation>
    <scope>NUCLEOTIDE SEQUENCE [LARGE SCALE GENOMIC DNA]</scope>
    <source>
        <strain evidence="1 2">G143</strain>
    </source>
</reference>
<evidence type="ECO:0000313" key="1">
    <source>
        <dbReference type="EMBL" id="RIT36837.1"/>
    </source>
</evidence>
<dbReference type="AlphaFoldDB" id="A0ABD7HME2"/>
<sequence length="100" mass="11258">MTRRYARSRELVARLRLGVRLEGAIERTGVDLLRLRRNANAIRRIGKQLMQGAARSRLSARAAEECFGEHGAYVPTRSVLSLVLNVNRDSPVIVSDWRTG</sequence>
<name>A0ABD7HME2_9MYCO</name>
<dbReference type="Proteomes" id="UP000284557">
    <property type="component" value="Unassembled WGS sequence"/>
</dbReference>
<gene>
    <name evidence="1" type="ORF">D2E76_16425</name>
</gene>
<evidence type="ECO:0000313" key="2">
    <source>
        <dbReference type="Proteomes" id="UP000284557"/>
    </source>
</evidence>
<accession>A0ABD7HME2</accession>
<dbReference type="EMBL" id="QXBN01000012">
    <property type="protein sequence ID" value="RIT36837.1"/>
    <property type="molecule type" value="Genomic_DNA"/>
</dbReference>
<comment type="caution">
    <text evidence="1">The sequence shown here is derived from an EMBL/GenBank/DDBJ whole genome shotgun (WGS) entry which is preliminary data.</text>
</comment>
<protein>
    <submittedName>
        <fullName evidence="1">Uncharacterized protein</fullName>
    </submittedName>
</protein>
<proteinExistence type="predicted"/>
<organism evidence="1 2">
    <name type="scientific">Mycobacteroides abscessus</name>
    <dbReference type="NCBI Taxonomy" id="36809"/>
    <lineage>
        <taxon>Bacteria</taxon>
        <taxon>Bacillati</taxon>
        <taxon>Actinomycetota</taxon>
        <taxon>Actinomycetes</taxon>
        <taxon>Mycobacteriales</taxon>
        <taxon>Mycobacteriaceae</taxon>
        <taxon>Mycobacteroides</taxon>
    </lineage>
</organism>